<dbReference type="EMBL" id="CP059670">
    <property type="protein sequence ID" value="QRW24962.1"/>
    <property type="molecule type" value="Genomic_DNA"/>
</dbReference>
<name>A0A8H8P7H8_9AGAM</name>
<keyword evidence="3 6" id="KW-0418">Kinase</keyword>
<dbReference type="InterPro" id="IPR011009">
    <property type="entry name" value="Kinase-like_dom_sf"/>
</dbReference>
<evidence type="ECO:0000313" key="7">
    <source>
        <dbReference type="Proteomes" id="UP000650533"/>
    </source>
</evidence>
<dbReference type="SMART" id="SM00220">
    <property type="entry name" value="S_TKc"/>
    <property type="match status" value="2"/>
</dbReference>
<dbReference type="InterPro" id="IPR008271">
    <property type="entry name" value="Ser/Thr_kinase_AS"/>
</dbReference>
<organism evidence="6 7">
    <name type="scientific">Rhizoctonia solani</name>
    <dbReference type="NCBI Taxonomy" id="456999"/>
    <lineage>
        <taxon>Eukaryota</taxon>
        <taxon>Fungi</taxon>
        <taxon>Dikarya</taxon>
        <taxon>Basidiomycota</taxon>
        <taxon>Agaricomycotina</taxon>
        <taxon>Agaricomycetes</taxon>
        <taxon>Cantharellales</taxon>
        <taxon>Ceratobasidiaceae</taxon>
        <taxon>Rhizoctonia</taxon>
    </lineage>
</organism>
<proteinExistence type="predicted"/>
<dbReference type="GO" id="GO:0005524">
    <property type="term" value="F:ATP binding"/>
    <property type="evidence" value="ECO:0007669"/>
    <property type="project" value="InterPro"/>
</dbReference>
<evidence type="ECO:0000256" key="4">
    <source>
        <dbReference type="ARBA" id="ARBA00022840"/>
    </source>
</evidence>
<evidence type="ECO:0000256" key="1">
    <source>
        <dbReference type="ARBA" id="ARBA00022679"/>
    </source>
</evidence>
<gene>
    <name evidence="6" type="ORF">RhiXN_06911</name>
</gene>
<dbReference type="AlphaFoldDB" id="A0A8H8P7H8"/>
<dbReference type="Gene3D" id="1.10.510.10">
    <property type="entry name" value="Transferase(Phosphotransferase) domain 1"/>
    <property type="match status" value="3"/>
</dbReference>
<dbReference type="PANTHER" id="PTHR44329">
    <property type="entry name" value="SERINE/THREONINE-PROTEIN KINASE TNNI3K-RELATED"/>
    <property type="match status" value="1"/>
</dbReference>
<evidence type="ECO:0000259" key="5">
    <source>
        <dbReference type="PROSITE" id="PS50011"/>
    </source>
</evidence>
<dbReference type="KEGG" id="rsx:RhiXN_06911"/>
<dbReference type="InterPro" id="IPR051681">
    <property type="entry name" value="Ser/Thr_Kinases-Pseudokinases"/>
</dbReference>
<dbReference type="RefSeq" id="XP_043185199.1">
    <property type="nucleotide sequence ID" value="XM_043326727.1"/>
</dbReference>
<keyword evidence="2" id="KW-0547">Nucleotide-binding</keyword>
<protein>
    <submittedName>
        <fullName evidence="6">Serine/threonine-protein kinase</fullName>
    </submittedName>
</protein>
<dbReference type="PROSITE" id="PS00108">
    <property type="entry name" value="PROTEIN_KINASE_ST"/>
    <property type="match status" value="1"/>
</dbReference>
<evidence type="ECO:0000313" key="6">
    <source>
        <dbReference type="EMBL" id="QRW24962.1"/>
    </source>
</evidence>
<keyword evidence="1" id="KW-0808">Transferase</keyword>
<dbReference type="PANTHER" id="PTHR44329:SF288">
    <property type="entry name" value="MITOGEN-ACTIVATED PROTEIN KINASE KINASE KINASE 20"/>
    <property type="match status" value="1"/>
</dbReference>
<evidence type="ECO:0000256" key="3">
    <source>
        <dbReference type="ARBA" id="ARBA00022777"/>
    </source>
</evidence>
<dbReference type="Proteomes" id="UP000650533">
    <property type="component" value="Chromosome 13"/>
</dbReference>
<accession>A0A8H8P7H8</accession>
<dbReference type="GO" id="GO:0004674">
    <property type="term" value="F:protein serine/threonine kinase activity"/>
    <property type="evidence" value="ECO:0007669"/>
    <property type="project" value="TreeGrafter"/>
</dbReference>
<reference evidence="6" key="1">
    <citation type="submission" date="2020-05" db="EMBL/GenBank/DDBJ databases">
        <title>Evolutionary and genomic comparisons of hybrid uninucleate and nonhybrid Rhizoctonia fungi.</title>
        <authorList>
            <person name="Li C."/>
            <person name="Chen X."/>
        </authorList>
    </citation>
    <scope>NUCLEOTIDE SEQUENCE</scope>
    <source>
        <strain evidence="6">AG-1 IA</strain>
    </source>
</reference>
<dbReference type="CDD" id="cd00180">
    <property type="entry name" value="PKc"/>
    <property type="match status" value="1"/>
</dbReference>
<feature type="domain" description="Protein kinase" evidence="5">
    <location>
        <begin position="31"/>
        <end position="310"/>
    </location>
</feature>
<dbReference type="PROSITE" id="PS50011">
    <property type="entry name" value="PROTEIN_KINASE_DOM"/>
    <property type="match status" value="3"/>
</dbReference>
<dbReference type="InterPro" id="IPR000719">
    <property type="entry name" value="Prot_kinase_dom"/>
</dbReference>
<sequence length="964" mass="107276">MSTIYTSPLWSGALGATSDITKLVRVNRTGQDLYEEAGLGGSADIFSGKYIRHDGGMVKVAIKSIRAFDLDNDATTQMERLEKKLARELEIWRNLSGGSNIIELLGIMTGIGPLPSFVCELCPWNLQDYLERKTPPPRHTKMMADTLRGLSYMHGLGSGPIAHGDIKLSNILVNSDETALICDFGRSRQPNDRTGEVVLSGSSPFAGTVRYMSPELLFPASARPSPAADMWAYGCIALEILCRIHPYNEASSDVMVAELIKSGHLPSGRPTGPRGSLINDTLWSVLSSCWQAQDWRPTAQGFLEELNRMVHSGEVPSSPIAMDLFTAIDNQPIPPWPSDIKDLKNQINTNTLVERSRSLRSTVWRARTVAGQPIVVKVPRLNASLDNQTRHDHLEIVFRKVASSCYDVHHPNIIDFLGITSGFSPHEGLVFEACYRWTLAEYRKKRIVVLEEYTRSTDPYPTAHSLMCDILEGLKYMHGYPIPITHGDLRPENISIDDSGRAKISLMSFGRMLAALPPDAAVTGTIESVLSFRWMSPELIISNRPQQTTESDMWTFGCVCFWLLTLLEPYSSIDRDDLAGAEIIHGHSPATLSQVYRRDSWTTNGLWNTIAKCWRQSPLQRPSATDFMKILTQLEGRKIDWLPISVIDLAGKVRFDSSARQESKQVADHLSIWRRFDHAKPEILEEARVKMAFFEATYSPKWYSKATRVVIKTGFGPESSANALEALYSTVQHEVALMEQIDHPFIHRLLGIDSSLTHTHIPDMIFEPLPRITLESLLNQGEADYVRSIQILRDVASAILYLHEHRGGSIAHGDIQPSNIYILSDGRAKLANLTCGFQYISGQPASSSVQQWSEAVSTPPQPSLYSSPESRAPFAFPTIAGDVWSFGMVILSTCSPRFRGVDIEQYMDHTASGTPPLELQEAIADCDDRVLPLLRELLVLEPTSRLAISLVLPRLSQSSSLSDP</sequence>
<keyword evidence="4" id="KW-0067">ATP-binding</keyword>
<dbReference type="Pfam" id="PF00069">
    <property type="entry name" value="Pkinase"/>
    <property type="match status" value="3"/>
</dbReference>
<dbReference type="SUPFAM" id="SSF56112">
    <property type="entry name" value="Protein kinase-like (PK-like)"/>
    <property type="match status" value="3"/>
</dbReference>
<feature type="domain" description="Protein kinase" evidence="5">
    <location>
        <begin position="644"/>
        <end position="964"/>
    </location>
</feature>
<feature type="domain" description="Protein kinase" evidence="5">
    <location>
        <begin position="349"/>
        <end position="642"/>
    </location>
</feature>
<evidence type="ECO:0000256" key="2">
    <source>
        <dbReference type="ARBA" id="ARBA00022741"/>
    </source>
</evidence>
<dbReference type="GeneID" id="67029190"/>